<feature type="binding site" evidence="8">
    <location>
        <position position="251"/>
    </location>
    <ligand>
        <name>Mg(2+)</name>
        <dbReference type="ChEBI" id="CHEBI:18420"/>
    </ligand>
</feature>
<feature type="binding site" evidence="8">
    <location>
        <position position="88"/>
    </location>
    <ligand>
        <name>ATP</name>
        <dbReference type="ChEBI" id="CHEBI:30616"/>
    </ligand>
</feature>
<dbReference type="HAMAP" id="MF_00692">
    <property type="entry name" value="SelO"/>
    <property type="match status" value="1"/>
</dbReference>
<dbReference type="HOGENOM" id="CLU_010245_4_1_5"/>
<evidence type="ECO:0000256" key="3">
    <source>
        <dbReference type="ARBA" id="ARBA00022695"/>
    </source>
</evidence>
<feature type="binding site" evidence="8">
    <location>
        <position position="123"/>
    </location>
    <ligand>
        <name>ATP</name>
        <dbReference type="ChEBI" id="CHEBI:30616"/>
    </ligand>
</feature>
<comment type="function">
    <text evidence="8">Nucleotidyltransferase involved in the post-translational modification of proteins. It can catalyze the addition of adenosine monophosphate (AMP) or uridine monophosphate (UMP) to a protein, resulting in modifications known as AMPylation and UMPylation.</text>
</comment>
<keyword evidence="10" id="KW-1185">Reference proteome</keyword>
<proteinExistence type="inferred from homology"/>
<dbReference type="InterPro" id="IPR003846">
    <property type="entry name" value="SelO"/>
</dbReference>
<accession>Q0G134</accession>
<dbReference type="EC" id="2.7.7.108" evidence="8"/>
<evidence type="ECO:0000256" key="8">
    <source>
        <dbReference type="HAMAP-Rule" id="MF_00692"/>
    </source>
</evidence>
<comment type="catalytic activity">
    <reaction evidence="8">
        <text>L-threonyl-[protein] + ATP = 3-O-(5'-adenylyl)-L-threonyl-[protein] + diphosphate</text>
        <dbReference type="Rhea" id="RHEA:54292"/>
        <dbReference type="Rhea" id="RHEA-COMP:11060"/>
        <dbReference type="Rhea" id="RHEA-COMP:13847"/>
        <dbReference type="ChEBI" id="CHEBI:30013"/>
        <dbReference type="ChEBI" id="CHEBI:30616"/>
        <dbReference type="ChEBI" id="CHEBI:33019"/>
        <dbReference type="ChEBI" id="CHEBI:138113"/>
        <dbReference type="EC" id="2.7.7.108"/>
    </reaction>
</comment>
<name>Q0G134_9HYPH</name>
<comment type="catalytic activity">
    <reaction evidence="8">
        <text>L-seryl-[protein] + ATP = 3-O-(5'-adenylyl)-L-seryl-[protein] + diphosphate</text>
        <dbReference type="Rhea" id="RHEA:58120"/>
        <dbReference type="Rhea" id="RHEA-COMP:9863"/>
        <dbReference type="Rhea" id="RHEA-COMP:15073"/>
        <dbReference type="ChEBI" id="CHEBI:29999"/>
        <dbReference type="ChEBI" id="CHEBI:30616"/>
        <dbReference type="ChEBI" id="CHEBI:33019"/>
        <dbReference type="ChEBI" id="CHEBI:142516"/>
        <dbReference type="EC" id="2.7.7.108"/>
    </reaction>
</comment>
<dbReference type="GO" id="GO:0005524">
    <property type="term" value="F:ATP binding"/>
    <property type="evidence" value="ECO:0007669"/>
    <property type="project" value="UniProtKB-UniRule"/>
</dbReference>
<evidence type="ECO:0000256" key="4">
    <source>
        <dbReference type="ARBA" id="ARBA00022723"/>
    </source>
</evidence>
<feature type="binding site" evidence="8">
    <location>
        <position position="181"/>
    </location>
    <ligand>
        <name>ATP</name>
        <dbReference type="ChEBI" id="CHEBI:30616"/>
    </ligand>
</feature>
<evidence type="ECO:0000313" key="10">
    <source>
        <dbReference type="Proteomes" id="UP000004310"/>
    </source>
</evidence>
<feature type="active site" description="Proton acceptor" evidence="8">
    <location>
        <position position="250"/>
    </location>
</feature>
<keyword evidence="6 8" id="KW-0067">ATP-binding</keyword>
<dbReference type="Proteomes" id="UP000004310">
    <property type="component" value="Unassembled WGS sequence"/>
</dbReference>
<evidence type="ECO:0000256" key="5">
    <source>
        <dbReference type="ARBA" id="ARBA00022741"/>
    </source>
</evidence>
<evidence type="ECO:0000313" key="9">
    <source>
        <dbReference type="EMBL" id="EAU40805.1"/>
    </source>
</evidence>
<comment type="caution">
    <text evidence="9">The sequence shown here is derived from an EMBL/GenBank/DDBJ whole genome shotgun (WGS) entry which is preliminary data.</text>
</comment>
<evidence type="ECO:0000256" key="1">
    <source>
        <dbReference type="ARBA" id="ARBA00009747"/>
    </source>
</evidence>
<comment type="catalytic activity">
    <reaction evidence="8">
        <text>L-histidyl-[protein] + UTP = N(tele)-(5'-uridylyl)-L-histidyl-[protein] + diphosphate</text>
        <dbReference type="Rhea" id="RHEA:83891"/>
        <dbReference type="Rhea" id="RHEA-COMP:9745"/>
        <dbReference type="Rhea" id="RHEA-COMP:20239"/>
        <dbReference type="ChEBI" id="CHEBI:29979"/>
        <dbReference type="ChEBI" id="CHEBI:33019"/>
        <dbReference type="ChEBI" id="CHEBI:46398"/>
        <dbReference type="ChEBI" id="CHEBI:233474"/>
    </reaction>
</comment>
<feature type="binding site" evidence="8">
    <location>
        <position position="260"/>
    </location>
    <ligand>
        <name>Mg(2+)</name>
        <dbReference type="ChEBI" id="CHEBI:18420"/>
    </ligand>
</feature>
<dbReference type="EC" id="2.7.7.-" evidence="8"/>
<dbReference type="PANTHER" id="PTHR32057">
    <property type="entry name" value="PROTEIN ADENYLYLTRANSFERASE SELO, MITOCHONDRIAL"/>
    <property type="match status" value="1"/>
</dbReference>
<feature type="binding site" evidence="8">
    <location>
        <position position="111"/>
    </location>
    <ligand>
        <name>ATP</name>
        <dbReference type="ChEBI" id="CHEBI:30616"/>
    </ligand>
</feature>
<feature type="binding site" evidence="8">
    <location>
        <position position="124"/>
    </location>
    <ligand>
        <name>ATP</name>
        <dbReference type="ChEBI" id="CHEBI:30616"/>
    </ligand>
</feature>
<keyword evidence="4 8" id="KW-0479">Metal-binding</keyword>
<dbReference type="EMBL" id="AATP01000005">
    <property type="protein sequence ID" value="EAU40805.1"/>
    <property type="molecule type" value="Genomic_DNA"/>
</dbReference>
<evidence type="ECO:0000256" key="2">
    <source>
        <dbReference type="ARBA" id="ARBA00022679"/>
    </source>
</evidence>
<gene>
    <name evidence="8" type="primary">ydiU</name>
    <name evidence="8" type="synonym">selO</name>
    <name evidence="9" type="ORF">FP2506_17994</name>
</gene>
<keyword evidence="2 8" id="KW-0808">Transferase</keyword>
<keyword evidence="5 8" id="KW-0547">Nucleotide-binding</keyword>
<dbReference type="GO" id="GO:0000287">
    <property type="term" value="F:magnesium ion binding"/>
    <property type="evidence" value="ECO:0007669"/>
    <property type="project" value="UniProtKB-UniRule"/>
</dbReference>
<dbReference type="AlphaFoldDB" id="Q0G134"/>
<dbReference type="Pfam" id="PF02696">
    <property type="entry name" value="SelO"/>
    <property type="match status" value="1"/>
</dbReference>
<dbReference type="NCBIfam" id="NF000658">
    <property type="entry name" value="PRK00029.1"/>
    <property type="match status" value="1"/>
</dbReference>
<protein>
    <recommendedName>
        <fullName evidence="8">Protein nucleotidyltransferase YdiU</fullName>
        <ecNumber evidence="8">2.7.7.-</ecNumber>
    </recommendedName>
    <alternativeName>
        <fullName evidence="8">Protein adenylyltransferase YdiU</fullName>
        <ecNumber evidence="8">2.7.7.108</ecNumber>
    </alternativeName>
    <alternativeName>
        <fullName evidence="8">Protein uridylyltransferase YdiU</fullName>
        <ecNumber evidence="8">2.7.7.-</ecNumber>
    </alternativeName>
</protein>
<evidence type="ECO:0000256" key="6">
    <source>
        <dbReference type="ARBA" id="ARBA00022840"/>
    </source>
</evidence>
<comment type="cofactor">
    <cofactor evidence="8">
        <name>Mg(2+)</name>
        <dbReference type="ChEBI" id="CHEBI:18420"/>
    </cofactor>
    <cofactor evidence="8">
        <name>Mn(2+)</name>
        <dbReference type="ChEBI" id="CHEBI:29035"/>
    </cofactor>
</comment>
<feature type="binding site" evidence="8">
    <location>
        <position position="260"/>
    </location>
    <ligand>
        <name>ATP</name>
        <dbReference type="ChEBI" id="CHEBI:30616"/>
    </ligand>
</feature>
<keyword evidence="3 8" id="KW-0548">Nucleotidyltransferase</keyword>
<organism evidence="9 10">
    <name type="scientific">Fulvimarina pelagi HTCC2506</name>
    <dbReference type="NCBI Taxonomy" id="314231"/>
    <lineage>
        <taxon>Bacteria</taxon>
        <taxon>Pseudomonadati</taxon>
        <taxon>Pseudomonadota</taxon>
        <taxon>Alphaproteobacteria</taxon>
        <taxon>Hyphomicrobiales</taxon>
        <taxon>Aurantimonadaceae</taxon>
        <taxon>Fulvimarina</taxon>
    </lineage>
</organism>
<dbReference type="GO" id="GO:0030145">
    <property type="term" value="F:manganese ion binding"/>
    <property type="evidence" value="ECO:0007669"/>
    <property type="project" value="UniProtKB-UniRule"/>
</dbReference>
<comment type="catalytic activity">
    <reaction evidence="8">
        <text>L-tyrosyl-[protein] + UTP = O-(5'-uridylyl)-L-tyrosyl-[protein] + diphosphate</text>
        <dbReference type="Rhea" id="RHEA:83887"/>
        <dbReference type="Rhea" id="RHEA-COMP:10136"/>
        <dbReference type="Rhea" id="RHEA-COMP:20238"/>
        <dbReference type="ChEBI" id="CHEBI:33019"/>
        <dbReference type="ChEBI" id="CHEBI:46398"/>
        <dbReference type="ChEBI" id="CHEBI:46858"/>
        <dbReference type="ChEBI" id="CHEBI:90602"/>
    </reaction>
</comment>
<comment type="catalytic activity">
    <reaction evidence="8">
        <text>L-seryl-[protein] + UTP = O-(5'-uridylyl)-L-seryl-[protein] + diphosphate</text>
        <dbReference type="Rhea" id="RHEA:64604"/>
        <dbReference type="Rhea" id="RHEA-COMP:9863"/>
        <dbReference type="Rhea" id="RHEA-COMP:16635"/>
        <dbReference type="ChEBI" id="CHEBI:29999"/>
        <dbReference type="ChEBI" id="CHEBI:33019"/>
        <dbReference type="ChEBI" id="CHEBI:46398"/>
        <dbReference type="ChEBI" id="CHEBI:156051"/>
    </reaction>
</comment>
<dbReference type="eggNOG" id="COG0397">
    <property type="taxonomic scope" value="Bacteria"/>
</dbReference>
<comment type="similarity">
    <text evidence="1 8">Belongs to the SELO family.</text>
</comment>
<dbReference type="GO" id="GO:0070733">
    <property type="term" value="F:AMPylase activity"/>
    <property type="evidence" value="ECO:0007669"/>
    <property type="project" value="UniProtKB-EC"/>
</dbReference>
<feature type="binding site" evidence="8">
    <location>
        <position position="174"/>
    </location>
    <ligand>
        <name>ATP</name>
        <dbReference type="ChEBI" id="CHEBI:30616"/>
    </ligand>
</feature>
<reference evidence="9 10" key="1">
    <citation type="journal article" date="2010" name="J. Bacteriol.">
        <title>Genome sequence of Fulvimarina pelagi HTCC2506T, a Mn(II)-oxidizing alphaproteobacterium possessing an aerobic anoxygenic photosynthetic gene cluster and Xanthorhodopsin.</title>
        <authorList>
            <person name="Kang I."/>
            <person name="Oh H.M."/>
            <person name="Lim S.I."/>
            <person name="Ferriera S."/>
            <person name="Giovannoni S.J."/>
            <person name="Cho J.C."/>
        </authorList>
    </citation>
    <scope>NUCLEOTIDE SEQUENCE [LARGE SCALE GENOMIC DNA]</scope>
    <source>
        <strain evidence="9 10">HTCC2506</strain>
    </source>
</reference>
<dbReference type="PANTHER" id="PTHR32057:SF14">
    <property type="entry name" value="PROTEIN ADENYLYLTRANSFERASE SELO, MITOCHONDRIAL"/>
    <property type="match status" value="1"/>
</dbReference>
<feature type="binding site" evidence="8">
    <location>
        <position position="90"/>
    </location>
    <ligand>
        <name>ATP</name>
        <dbReference type="ChEBI" id="CHEBI:30616"/>
    </ligand>
</feature>
<keyword evidence="7 8" id="KW-0460">Magnesium</keyword>
<keyword evidence="8" id="KW-0464">Manganese</keyword>
<dbReference type="RefSeq" id="WP_007068713.1">
    <property type="nucleotide sequence ID" value="NZ_DS022272.1"/>
</dbReference>
<feature type="binding site" evidence="8">
    <location>
        <position position="91"/>
    </location>
    <ligand>
        <name>ATP</name>
        <dbReference type="ChEBI" id="CHEBI:30616"/>
    </ligand>
</feature>
<sequence>MTVHFPFDNSYARLGERFHQPILPTPVTAPKLLKLNRPLCAELGIDADALDTAEGAEILAGNRLPTGADPIAVAYAGHQFGNFVPQLGDGRAILIGEVVDRAGRRRDIQLKGSGPTAFSRSGDGRAALGPVLREYLVSEAMAALGIPTTRALAATATGEPVYRETVLPGAVLTRVASSHVRVGTFQYFAARGEEDAVRRLADHVIERHYPETEDAPHRYRALLEAVATRQAALVARWMQVGFIHGVMNTDNMSIAGETIDYGPCAFLDVYDPGTVFSLIDRQGRYAYGNQPSMASWNLARLAECLLPLLDQDHDRAVEIAQEVLGGFAAAFEAAYLDGFSAKIGLQTRQAGDADLINDLLAIMAQQKADFTLAFRQLGDAAENSDGDAQVRSLFGDPAAYDSWAVRWRERLAAEPQETSECRAAMDAVNPAVIPRNHLVEEALAAALSEDLAPFERLNEALAKPYEDRAEFADYAGVPPTPEVPYRTFCGT</sequence>
<evidence type="ECO:0000256" key="7">
    <source>
        <dbReference type="ARBA" id="ARBA00022842"/>
    </source>
</evidence>
<comment type="catalytic activity">
    <reaction evidence="8">
        <text>L-tyrosyl-[protein] + ATP = O-(5'-adenylyl)-L-tyrosyl-[protein] + diphosphate</text>
        <dbReference type="Rhea" id="RHEA:54288"/>
        <dbReference type="Rhea" id="RHEA-COMP:10136"/>
        <dbReference type="Rhea" id="RHEA-COMP:13846"/>
        <dbReference type="ChEBI" id="CHEBI:30616"/>
        <dbReference type="ChEBI" id="CHEBI:33019"/>
        <dbReference type="ChEBI" id="CHEBI:46858"/>
        <dbReference type="ChEBI" id="CHEBI:83624"/>
        <dbReference type="EC" id="2.7.7.108"/>
    </reaction>
</comment>